<dbReference type="SMART" id="SM00220">
    <property type="entry name" value="S_TKc"/>
    <property type="match status" value="1"/>
</dbReference>
<dbReference type="GeneID" id="123057733"/>
<dbReference type="Gramene" id="TraesPARA_EIv1.0_0781120.1">
    <property type="protein sequence ID" value="TraesPARA_EIv1.0_0781120.1.CDS"/>
    <property type="gene ID" value="TraesPARA_EIv1.0_0781120"/>
</dbReference>
<dbReference type="Proteomes" id="UP000019116">
    <property type="component" value="Chromosome 3A"/>
</dbReference>
<dbReference type="STRING" id="4565.A0A3B6EA24"/>
<dbReference type="Gramene" id="TraesARI3A03G01342680.1">
    <property type="protein sequence ID" value="TraesARI3A03G01342680.1"/>
    <property type="gene ID" value="TraesARI3A03G01342680"/>
</dbReference>
<dbReference type="Gramene" id="TraesMAC3A03G01321160.1">
    <property type="protein sequence ID" value="TraesMAC3A03G01321160.1"/>
    <property type="gene ID" value="TraesMAC3A03G01321160"/>
</dbReference>
<evidence type="ECO:0000256" key="3">
    <source>
        <dbReference type="ARBA" id="ARBA00022777"/>
    </source>
</evidence>
<evidence type="ECO:0000256" key="2">
    <source>
        <dbReference type="ARBA" id="ARBA00022741"/>
    </source>
</evidence>
<dbReference type="Pfam" id="PF00069">
    <property type="entry name" value="Pkinase"/>
    <property type="match status" value="1"/>
</dbReference>
<dbReference type="InterPro" id="IPR008271">
    <property type="entry name" value="Ser/Thr_kinase_AS"/>
</dbReference>
<dbReference type="PROSITE" id="PS50011">
    <property type="entry name" value="PROTEIN_KINASE_DOM"/>
    <property type="match status" value="1"/>
</dbReference>
<dbReference type="Gramene" id="TraesJUL3A03G01334060.2">
    <property type="protein sequence ID" value="TraesJUL3A03G01334060.2"/>
    <property type="gene ID" value="TraesJUL3A03G01334060"/>
</dbReference>
<proteinExistence type="inferred from homology"/>
<reference evidence="8" key="1">
    <citation type="submission" date="2018-08" db="EMBL/GenBank/DDBJ databases">
        <authorList>
            <person name="Rossello M."/>
        </authorList>
    </citation>
    <scope>NUCLEOTIDE SEQUENCE [LARGE SCALE GENOMIC DNA]</scope>
    <source>
        <strain evidence="8">cv. Chinese Spring</strain>
    </source>
</reference>
<dbReference type="Gene3D" id="3.30.200.20">
    <property type="entry name" value="Phosphorylase Kinase, domain 1"/>
    <property type="match status" value="1"/>
</dbReference>
<dbReference type="Gramene" id="TraesLDM3A03G01325380.3">
    <property type="protein sequence ID" value="TraesLDM3A03G01325380.3"/>
    <property type="gene ID" value="TraesLDM3A03G01325380"/>
</dbReference>
<dbReference type="PaxDb" id="4565-Traes_3AS_AAADC71F2.2"/>
<dbReference type="Gramene" id="TraesLDM3A03G01325380.1">
    <property type="protein sequence ID" value="TraesLDM3A03G01325380.1"/>
    <property type="gene ID" value="TraesLDM3A03G01325380"/>
</dbReference>
<dbReference type="Gramene" id="TraesPARA_EIv1.0_0781120.3">
    <property type="protein sequence ID" value="TraesPARA_EIv1.0_0781120.3.CDS"/>
    <property type="gene ID" value="TraesPARA_EIv1.0_0781120"/>
</dbReference>
<evidence type="ECO:0000259" key="7">
    <source>
        <dbReference type="PROSITE" id="PS50011"/>
    </source>
</evidence>
<dbReference type="Gramene" id="TraesNOR3A03G01342620.7">
    <property type="protein sequence ID" value="TraesNOR3A03G01342620.7"/>
    <property type="gene ID" value="TraesNOR3A03G01342620"/>
</dbReference>
<dbReference type="Gramene" id="TraesNOR3A03G01342620.2">
    <property type="protein sequence ID" value="TraesNOR3A03G01342620.2"/>
    <property type="gene ID" value="TraesNOR3A03G01342620"/>
</dbReference>
<keyword evidence="4 5" id="KW-0067">ATP-binding</keyword>
<dbReference type="Gramene" id="TraesPARA_EIv1.0_0781120.8">
    <property type="protein sequence ID" value="TraesPARA_EIv1.0_0781120.8.CDS"/>
    <property type="gene ID" value="TraesPARA_EIv1.0_0781120"/>
</dbReference>
<dbReference type="Gramene" id="TraesMAC3A03G01321160.3">
    <property type="protein sequence ID" value="TraesMAC3A03G01321160.3"/>
    <property type="gene ID" value="TraesMAC3A03G01321160"/>
</dbReference>
<name>A0A3B6EA24_WHEAT</name>
<keyword evidence="9" id="KW-1185">Reference proteome</keyword>
<organism evidence="8">
    <name type="scientific">Triticum aestivum</name>
    <name type="common">Wheat</name>
    <dbReference type="NCBI Taxonomy" id="4565"/>
    <lineage>
        <taxon>Eukaryota</taxon>
        <taxon>Viridiplantae</taxon>
        <taxon>Streptophyta</taxon>
        <taxon>Embryophyta</taxon>
        <taxon>Tracheophyta</taxon>
        <taxon>Spermatophyta</taxon>
        <taxon>Magnoliopsida</taxon>
        <taxon>Liliopsida</taxon>
        <taxon>Poales</taxon>
        <taxon>Poaceae</taxon>
        <taxon>BOP clade</taxon>
        <taxon>Pooideae</taxon>
        <taxon>Triticodae</taxon>
        <taxon>Triticeae</taxon>
        <taxon>Triticinae</taxon>
        <taxon>Triticum</taxon>
    </lineage>
</organism>
<dbReference type="OMA" id="QHENIWR"/>
<dbReference type="Gramene" id="TraesLAC3A03G01267000.1">
    <property type="protein sequence ID" value="TraesLAC3A03G01267000.1"/>
    <property type="gene ID" value="TraesLAC3A03G01267000"/>
</dbReference>
<dbReference type="Gramene" id="TraesMAC3A03G01321160.2">
    <property type="protein sequence ID" value="TraesMAC3A03G01321160.2"/>
    <property type="gene ID" value="TraesMAC3A03G01321160"/>
</dbReference>
<dbReference type="Gramene" id="TraesSYM3A03G01341750.2">
    <property type="protein sequence ID" value="TraesSYM3A03G01341750.2"/>
    <property type="gene ID" value="TraesSYM3A03G01341750"/>
</dbReference>
<dbReference type="Gramene" id="TraesARI3A03G01342680.2">
    <property type="protein sequence ID" value="TraesARI3A03G01342680.2"/>
    <property type="gene ID" value="TraesARI3A03G01342680"/>
</dbReference>
<dbReference type="OrthoDB" id="582659at2759"/>
<dbReference type="Gramene" id="TraesNOR3A03G01342620.6">
    <property type="protein sequence ID" value="TraesNOR3A03G01342620.6"/>
    <property type="gene ID" value="TraesNOR3A03G01342620"/>
</dbReference>
<dbReference type="Gene3D" id="1.10.510.10">
    <property type="entry name" value="Transferase(Phosphotransferase) domain 1"/>
    <property type="match status" value="1"/>
</dbReference>
<protein>
    <recommendedName>
        <fullName evidence="7">Protein kinase domain-containing protein</fullName>
    </recommendedName>
</protein>
<dbReference type="Gramene" id="TraesSTA3A03G01314010.2">
    <property type="protein sequence ID" value="TraesSTA3A03G01314010.2"/>
    <property type="gene ID" value="TraesSTA3A03G01314010"/>
</dbReference>
<dbReference type="Gramene" id="TraesJAG3A03G01332370.1">
    <property type="protein sequence ID" value="TraesJAG3A03G01332370.1"/>
    <property type="gene ID" value="TraesJAG3A03G01332370"/>
</dbReference>
<dbReference type="Gramene" id="TraesLAC3A03G01267000.3">
    <property type="protein sequence ID" value="TraesLAC3A03G01267000.3"/>
    <property type="gene ID" value="TraesLAC3A03G01267000"/>
</dbReference>
<dbReference type="PROSITE" id="PS00108">
    <property type="entry name" value="PROTEIN_KINASE_ST"/>
    <property type="match status" value="1"/>
</dbReference>
<evidence type="ECO:0000256" key="5">
    <source>
        <dbReference type="PROSITE-ProRule" id="PRU10141"/>
    </source>
</evidence>
<dbReference type="Gramene" id="TraesSYM3A03G01341750.3">
    <property type="protein sequence ID" value="TraesSYM3A03G01341750.3"/>
    <property type="gene ID" value="TraesSYM3A03G01341750"/>
</dbReference>
<dbReference type="Gramene" id="TraesSTA3A03G01314010.5">
    <property type="protein sequence ID" value="TraesSTA3A03G01314010.5"/>
    <property type="gene ID" value="TraesSTA3A03G01314010"/>
</dbReference>
<dbReference type="RefSeq" id="XP_044336580.1">
    <property type="nucleotide sequence ID" value="XM_044480645.1"/>
</dbReference>
<dbReference type="Gramene" id="TraesJUL3A03G01334060.4">
    <property type="protein sequence ID" value="TraesJUL3A03G01334060.4"/>
    <property type="gene ID" value="TraesJUL3A03G01334060"/>
</dbReference>
<dbReference type="PROSITE" id="PS00107">
    <property type="entry name" value="PROTEIN_KINASE_ATP"/>
    <property type="match status" value="1"/>
</dbReference>
<dbReference type="AlphaFoldDB" id="A0A3B6EA24"/>
<reference evidence="8" key="2">
    <citation type="submission" date="2018-10" db="UniProtKB">
        <authorList>
            <consortium name="EnsemblPlants"/>
        </authorList>
    </citation>
    <scope>IDENTIFICATION</scope>
</reference>
<evidence type="ECO:0000313" key="8">
    <source>
        <dbReference type="EnsemblPlants" id="TraesCS3A02G056300.1"/>
    </source>
</evidence>
<dbReference type="FunFam" id="1.10.510.10:FF:000870">
    <property type="entry name" value="OSJNBa0016N04.16-like protein"/>
    <property type="match status" value="1"/>
</dbReference>
<dbReference type="Gramene" id="TraesLDM3A03G01325380.2">
    <property type="protein sequence ID" value="TraesLDM3A03G01325380.2"/>
    <property type="gene ID" value="TraesLDM3A03G01325380"/>
</dbReference>
<evidence type="ECO:0000256" key="4">
    <source>
        <dbReference type="ARBA" id="ARBA00022840"/>
    </source>
</evidence>
<dbReference type="Gramene" id="TraesJUL3A03G01334060.3">
    <property type="protein sequence ID" value="TraesJUL3A03G01334060.3"/>
    <property type="gene ID" value="TraesJUL3A03G01334060"/>
</dbReference>
<dbReference type="Gramene" id="TraesCAD_scaffold_000611_01G001300.1">
    <property type="protein sequence ID" value="TraesCAD_scaffold_000611_01G001300.1"/>
    <property type="gene ID" value="TraesCAD_scaffold_000611_01G001300"/>
</dbReference>
<dbReference type="Gramene" id="TraesLAC3A03G01267000.2">
    <property type="protein sequence ID" value="TraesLAC3A03G01267000.2"/>
    <property type="gene ID" value="TraesLAC3A03G01267000"/>
</dbReference>
<dbReference type="Gramene" id="TraesCS3A03G0118200.1">
    <property type="protein sequence ID" value="TraesCS3A03G0118200.1.CDS"/>
    <property type="gene ID" value="TraesCS3A03G0118200"/>
</dbReference>
<dbReference type="Gramene" id="TraesNOR3A03G01342620.5">
    <property type="protein sequence ID" value="TraesNOR3A03G01342620.5"/>
    <property type="gene ID" value="TraesNOR3A03G01342620"/>
</dbReference>
<dbReference type="Gramene" id="TraesJAG3A03G01332370.4">
    <property type="protein sequence ID" value="TraesJAG3A03G01332370.4"/>
    <property type="gene ID" value="TraesJAG3A03G01332370"/>
</dbReference>
<dbReference type="Gramene" id="TraesKAR3A01G0022690.3">
    <property type="protein sequence ID" value="cds.TraesKAR3A01G0022690.3"/>
    <property type="gene ID" value="TraesKAR3A01G0022690"/>
</dbReference>
<dbReference type="RefSeq" id="XP_044336577.1">
    <property type="nucleotide sequence ID" value="XM_044480642.1"/>
</dbReference>
<evidence type="ECO:0000256" key="1">
    <source>
        <dbReference type="ARBA" id="ARBA00022679"/>
    </source>
</evidence>
<dbReference type="EnsemblPlants" id="TraesCS3A02G056300.1">
    <property type="protein sequence ID" value="TraesCS3A02G056300.1"/>
    <property type="gene ID" value="TraesCS3A02G056300"/>
</dbReference>
<accession>A0A3B6EA24</accession>
<dbReference type="Gramene" id="TraesNOR3A03G01342620.1">
    <property type="protein sequence ID" value="TraesNOR3A03G01342620.1"/>
    <property type="gene ID" value="TraesNOR3A03G01342620"/>
</dbReference>
<dbReference type="Gramene" id="TraesNOR3A03G01342620.3">
    <property type="protein sequence ID" value="TraesNOR3A03G01342620.3"/>
    <property type="gene ID" value="TraesNOR3A03G01342620"/>
</dbReference>
<dbReference type="Gramene" id="TraesSTA3A03G01314010.4">
    <property type="protein sequence ID" value="TraesSTA3A03G01314010.4"/>
    <property type="gene ID" value="TraesSTA3A03G01314010"/>
</dbReference>
<dbReference type="Gramene" id="TraesKAR3A01G0022690.1">
    <property type="protein sequence ID" value="cds.TraesKAR3A01G0022690.1"/>
    <property type="gene ID" value="TraesKAR3A01G0022690"/>
</dbReference>
<dbReference type="InterPro" id="IPR011009">
    <property type="entry name" value="Kinase-like_dom_sf"/>
</dbReference>
<dbReference type="Gramene" id="TraesSYM3A03G01341750.5">
    <property type="protein sequence ID" value="TraesSYM3A03G01341750.5"/>
    <property type="gene ID" value="TraesSYM3A03G01341750"/>
</dbReference>
<dbReference type="Gramene" id="TraesARI3A03G01342680.3">
    <property type="protein sequence ID" value="TraesARI3A03G01342680.3"/>
    <property type="gene ID" value="TraesARI3A03G01342680"/>
</dbReference>
<dbReference type="PANTHER" id="PTHR45707:SF59">
    <property type="entry name" value="PROTEIN KINASE DOMAIN-CONTAINING PROTEIN"/>
    <property type="match status" value="1"/>
</dbReference>
<dbReference type="Gramene" id="TraesROB_scaffold_011857_01G000300.1">
    <property type="protein sequence ID" value="TraesROB_scaffold_011857_01G000300.1"/>
    <property type="gene ID" value="TraesROB_scaffold_011857_01G000300"/>
</dbReference>
<dbReference type="PIRSF" id="PIRSF000654">
    <property type="entry name" value="Integrin-linked_kinase"/>
    <property type="match status" value="1"/>
</dbReference>
<keyword evidence="3" id="KW-0418">Kinase</keyword>
<dbReference type="Gramene" id="TraesPARA_EIv1.0_0781120.9">
    <property type="protein sequence ID" value="TraesPARA_EIv1.0_0781120.9.CDS"/>
    <property type="gene ID" value="TraesPARA_EIv1.0_0781120"/>
</dbReference>
<dbReference type="RefSeq" id="XP_044336575.1">
    <property type="nucleotide sequence ID" value="XM_044480640.1"/>
</dbReference>
<dbReference type="RefSeq" id="XP_044336578.1">
    <property type="nucleotide sequence ID" value="XM_044480643.1"/>
</dbReference>
<dbReference type="RefSeq" id="XP_044336579.1">
    <property type="nucleotide sequence ID" value="XM_044480644.1"/>
</dbReference>
<dbReference type="SUPFAM" id="SSF56112">
    <property type="entry name" value="Protein kinase-like (PK-like)"/>
    <property type="match status" value="1"/>
</dbReference>
<dbReference type="Gramene" id="TraesSTA3A03G01314010.1">
    <property type="protein sequence ID" value="TraesSTA3A03G01314010.1"/>
    <property type="gene ID" value="TraesSTA3A03G01314010"/>
</dbReference>
<dbReference type="Gramene" id="TraesNOR3A03G01342620.4">
    <property type="protein sequence ID" value="TraesNOR3A03G01342620.4"/>
    <property type="gene ID" value="TraesNOR3A03G01342620"/>
</dbReference>
<dbReference type="InterPro" id="IPR000719">
    <property type="entry name" value="Prot_kinase_dom"/>
</dbReference>
<dbReference type="GO" id="GO:0004674">
    <property type="term" value="F:protein serine/threonine kinase activity"/>
    <property type="evidence" value="ECO:0007669"/>
    <property type="project" value="UniProtKB-KW"/>
</dbReference>
<dbReference type="Gramene" id="TraesPARA_EIv1.0_0781120.4">
    <property type="protein sequence ID" value="TraesPARA_EIv1.0_0781120.4.CDS"/>
    <property type="gene ID" value="TraesPARA_EIv1.0_0781120"/>
</dbReference>
<sequence length="322" mass="36206">MATGASGGQPSVLSTLPKDLPLDFLKTITDQFSPERILGTGAFGTVYMGIAPDGQKIAVKKLAENTPIARDKVFTNEVQNIMALQLHHENVVKLVGYCHEAQKKVVQNNGRYIVADIVESLLCYEYLPQGNLQKNLFEVSCVMDWDTRFRIIKGICQGLAFLHSINIAHMDLKPENILLDDKMTPKIADFGLSRLFGQEQTRMRTQNVVGSYGYIAPEYLYRGEISTKSDIYSLGLLILETTTVEKNCSNNEPSATQFIKSVHDNWTDEHIVSQWPHLDGDRFQQIKVCIKIGLECVEIDRQKRPSIEEIVDRLNGLWSTGS</sequence>
<evidence type="ECO:0000256" key="6">
    <source>
        <dbReference type="RuleBase" id="RU000304"/>
    </source>
</evidence>
<dbReference type="Gramene" id="TraesSYM3A03G01341750.1">
    <property type="protein sequence ID" value="TraesSYM3A03G01341750.1"/>
    <property type="gene ID" value="TraesSYM3A03G01341750"/>
</dbReference>
<dbReference type="Gramene" id="TraesCS3A02G056300.1">
    <property type="protein sequence ID" value="TraesCS3A02G056300.1"/>
    <property type="gene ID" value="TraesCS3A02G056300"/>
</dbReference>
<dbReference type="GO" id="GO:0005524">
    <property type="term" value="F:ATP binding"/>
    <property type="evidence" value="ECO:0007669"/>
    <property type="project" value="UniProtKB-UniRule"/>
</dbReference>
<dbReference type="Gramene" id="TraesJAG3A03G01332370.2">
    <property type="protein sequence ID" value="TraesJAG3A03G01332370.2"/>
    <property type="gene ID" value="TraesJAG3A03G01332370"/>
</dbReference>
<dbReference type="SMR" id="A0A3B6EA24"/>
<dbReference type="Gramene" id="TraesKAR3A01G0022690.2">
    <property type="protein sequence ID" value="cds.TraesKAR3A01G0022690.2"/>
    <property type="gene ID" value="TraesKAR3A01G0022690"/>
</dbReference>
<feature type="domain" description="Protein kinase" evidence="7">
    <location>
        <begin position="32"/>
        <end position="318"/>
    </location>
</feature>
<dbReference type="Gramene" id="TraesWEE_scaffold_142496_01G000200.1">
    <property type="protein sequence ID" value="TraesWEE_scaffold_142496_01G000200.1"/>
    <property type="gene ID" value="TraesWEE_scaffold_142496_01G000200"/>
</dbReference>
<gene>
    <name evidence="8" type="primary">LOC123057733</name>
</gene>
<dbReference type="Gramene" id="TraesPARA_EIv1.0_0781120.2">
    <property type="protein sequence ID" value="TraesPARA_EIv1.0_0781120.2.CDS"/>
    <property type="gene ID" value="TraesPARA_EIv1.0_0781120"/>
</dbReference>
<dbReference type="InterPro" id="IPR017441">
    <property type="entry name" value="Protein_kinase_ATP_BS"/>
</dbReference>
<dbReference type="Gramene" id="TraesSTA3A03G01314010.3">
    <property type="protein sequence ID" value="TraesSTA3A03G01314010.3"/>
    <property type="gene ID" value="TraesSTA3A03G01314010"/>
</dbReference>
<keyword evidence="6" id="KW-0723">Serine/threonine-protein kinase</keyword>
<dbReference type="Gramene" id="TraesARI3A03G01342680.4">
    <property type="protein sequence ID" value="TraesARI3A03G01342680.4"/>
    <property type="gene ID" value="TraesARI3A03G01342680"/>
</dbReference>
<dbReference type="Gramene" id="TraesSYM3A03G01341750.4">
    <property type="protein sequence ID" value="TraesSYM3A03G01341750.4"/>
    <property type="gene ID" value="TraesSYM3A03G01341750"/>
</dbReference>
<dbReference type="Gramene" id="TraesPARA_EIv1.0_0781120.7">
    <property type="protein sequence ID" value="TraesPARA_EIv1.0_0781120.7.CDS"/>
    <property type="gene ID" value="TraesPARA_EIv1.0_0781120"/>
</dbReference>
<dbReference type="Gramene" id="TraesPARA_EIv1.0_0781120.5">
    <property type="protein sequence ID" value="TraesPARA_EIv1.0_0781120.5.CDS"/>
    <property type="gene ID" value="TraesPARA_EIv1.0_0781120"/>
</dbReference>
<dbReference type="Gramene" id="TraesJUL3A03G01334060.1">
    <property type="protein sequence ID" value="TraesJUL3A03G01334060.1"/>
    <property type="gene ID" value="TraesJUL3A03G01334060"/>
</dbReference>
<comment type="similarity">
    <text evidence="6">Belongs to the protein kinase superfamily.</text>
</comment>
<keyword evidence="1" id="KW-0808">Transferase</keyword>
<dbReference type="FunFam" id="3.30.200.20:FF:000465">
    <property type="entry name" value="Cysteine-rich receptor-like protein kinase 6"/>
    <property type="match status" value="1"/>
</dbReference>
<dbReference type="PANTHER" id="PTHR45707">
    <property type="entry name" value="C2 CALCIUM/LIPID-BINDING PLANT PHOSPHORIBOSYLTRANSFERASE FAMILY PROTEIN"/>
    <property type="match status" value="1"/>
</dbReference>
<dbReference type="Gramene" id="TraesPARA_EIv1.0_0781120.6">
    <property type="protein sequence ID" value="TraesPARA_EIv1.0_0781120.6.CDS"/>
    <property type="gene ID" value="TraesPARA_EIv1.0_0781120"/>
</dbReference>
<evidence type="ECO:0000313" key="9">
    <source>
        <dbReference type="Proteomes" id="UP000019116"/>
    </source>
</evidence>
<dbReference type="Gramene" id="TraesARI3A03G01342680.5">
    <property type="protein sequence ID" value="TraesARI3A03G01342680.5"/>
    <property type="gene ID" value="TraesARI3A03G01342680"/>
</dbReference>
<keyword evidence="2 5" id="KW-0547">Nucleotide-binding</keyword>
<dbReference type="Gramene" id="TraesJAG3A03G01332370.3">
    <property type="protein sequence ID" value="TraesJAG3A03G01332370.3"/>
    <property type="gene ID" value="TraesJAG3A03G01332370"/>
</dbReference>
<feature type="binding site" evidence="5">
    <location>
        <position position="61"/>
    </location>
    <ligand>
        <name>ATP</name>
        <dbReference type="ChEBI" id="CHEBI:30616"/>
    </ligand>
</feature>